<evidence type="ECO:0000259" key="5">
    <source>
        <dbReference type="Pfam" id="PF13844"/>
    </source>
</evidence>
<dbReference type="GO" id="GO:0097363">
    <property type="term" value="F:protein O-acetylglucosaminyltransferase activity"/>
    <property type="evidence" value="ECO:0007669"/>
    <property type="project" value="TreeGrafter"/>
</dbReference>
<keyword evidence="2" id="KW-0808">Transferase</keyword>
<comment type="pathway">
    <text evidence="1">Protein modification; protein glycosylation.</text>
</comment>
<evidence type="ECO:0000256" key="1">
    <source>
        <dbReference type="ARBA" id="ARBA00004922"/>
    </source>
</evidence>
<accession>A0A383B7R1</accession>
<dbReference type="PANTHER" id="PTHR44366:SF1">
    <property type="entry name" value="UDP-N-ACETYLGLUCOSAMINE--PEPTIDE N-ACETYLGLUCOSAMINYLTRANSFERASE 110 KDA SUBUNIT"/>
    <property type="match status" value="1"/>
</dbReference>
<dbReference type="InterPro" id="IPR037919">
    <property type="entry name" value="OGT"/>
</dbReference>
<dbReference type="EMBL" id="UINC01198276">
    <property type="protein sequence ID" value="SVE16167.1"/>
    <property type="molecule type" value="Genomic_DNA"/>
</dbReference>
<keyword evidence="4" id="KW-0802">TPR repeat</keyword>
<evidence type="ECO:0000256" key="3">
    <source>
        <dbReference type="ARBA" id="ARBA00022737"/>
    </source>
</evidence>
<evidence type="ECO:0000256" key="2">
    <source>
        <dbReference type="ARBA" id="ARBA00022679"/>
    </source>
</evidence>
<keyword evidence="3" id="KW-0677">Repeat</keyword>
<reference evidence="6" key="1">
    <citation type="submission" date="2018-05" db="EMBL/GenBank/DDBJ databases">
        <authorList>
            <person name="Lanie J.A."/>
            <person name="Ng W.-L."/>
            <person name="Kazmierczak K.M."/>
            <person name="Andrzejewski T.M."/>
            <person name="Davidsen T.M."/>
            <person name="Wayne K.J."/>
            <person name="Tettelin H."/>
            <person name="Glass J.I."/>
            <person name="Rusch D."/>
            <person name="Podicherti R."/>
            <person name="Tsui H.-C.T."/>
            <person name="Winkler M.E."/>
        </authorList>
    </citation>
    <scope>NUCLEOTIDE SEQUENCE</scope>
</reference>
<dbReference type="InterPro" id="IPR029489">
    <property type="entry name" value="OGT/SEC/SPY_C"/>
</dbReference>
<sequence>TESVNHNCGMSDWIASDKNEYVKKAIKFSTNIERLTEINKNLRRTALESPLFNSSLFAKQLDNALWKMWNNFILKN</sequence>
<gene>
    <name evidence="6" type="ORF">METZ01_LOCUS469021</name>
</gene>
<organism evidence="6">
    <name type="scientific">marine metagenome</name>
    <dbReference type="NCBI Taxonomy" id="408172"/>
    <lineage>
        <taxon>unclassified sequences</taxon>
        <taxon>metagenomes</taxon>
        <taxon>ecological metagenomes</taxon>
    </lineage>
</organism>
<protein>
    <recommendedName>
        <fullName evidence="5">O-GlcNAc transferase C-terminal domain-containing protein</fullName>
    </recommendedName>
</protein>
<proteinExistence type="predicted"/>
<dbReference type="PANTHER" id="PTHR44366">
    <property type="entry name" value="UDP-N-ACETYLGLUCOSAMINE--PEPTIDE N-ACETYLGLUCOSAMINYLTRANSFERASE 110 KDA SUBUNIT"/>
    <property type="match status" value="1"/>
</dbReference>
<dbReference type="Pfam" id="PF13844">
    <property type="entry name" value="Glyco_transf_41"/>
    <property type="match status" value="1"/>
</dbReference>
<feature type="non-terminal residue" evidence="6">
    <location>
        <position position="1"/>
    </location>
</feature>
<dbReference type="GO" id="GO:0006493">
    <property type="term" value="P:protein O-linked glycosylation"/>
    <property type="evidence" value="ECO:0007669"/>
    <property type="project" value="InterPro"/>
</dbReference>
<name>A0A383B7R1_9ZZZZ</name>
<evidence type="ECO:0000313" key="6">
    <source>
        <dbReference type="EMBL" id="SVE16167.1"/>
    </source>
</evidence>
<feature type="domain" description="O-GlcNAc transferase C-terminal" evidence="5">
    <location>
        <begin position="6"/>
        <end position="61"/>
    </location>
</feature>
<dbReference type="Gene3D" id="3.40.50.2000">
    <property type="entry name" value="Glycogen Phosphorylase B"/>
    <property type="match status" value="1"/>
</dbReference>
<dbReference type="AlphaFoldDB" id="A0A383B7R1"/>
<evidence type="ECO:0000256" key="4">
    <source>
        <dbReference type="ARBA" id="ARBA00022803"/>
    </source>
</evidence>